<evidence type="ECO:0000256" key="1">
    <source>
        <dbReference type="SAM" id="Phobius"/>
    </source>
</evidence>
<accession>K9ESU6</accession>
<dbReference type="Proteomes" id="UP000009872">
    <property type="component" value="Unassembled WGS sequence"/>
</dbReference>
<dbReference type="PATRIC" id="fig|742727.4.peg.702"/>
<dbReference type="eggNOG" id="COG3712">
    <property type="taxonomic scope" value="Bacteria"/>
</dbReference>
<dbReference type="PANTHER" id="PTHR30273">
    <property type="entry name" value="PERIPLASMIC SIGNAL SENSOR AND SIGMA FACTOR ACTIVATOR FECR-RELATED"/>
    <property type="match status" value="1"/>
</dbReference>
<name>K9ESU6_9BACE</name>
<evidence type="ECO:0000313" key="5">
    <source>
        <dbReference type="Proteomes" id="UP000009872"/>
    </source>
</evidence>
<keyword evidence="5" id="KW-1185">Reference proteome</keyword>
<comment type="caution">
    <text evidence="4">The sequence shown here is derived from an EMBL/GenBank/DDBJ whole genome shotgun (WGS) entry which is preliminary data.</text>
</comment>
<dbReference type="PIRSF" id="PIRSF018266">
    <property type="entry name" value="FecR"/>
    <property type="match status" value="1"/>
</dbReference>
<dbReference type="Pfam" id="PF16344">
    <property type="entry name" value="FecR_C"/>
    <property type="match status" value="1"/>
</dbReference>
<evidence type="ECO:0000259" key="3">
    <source>
        <dbReference type="Pfam" id="PF16344"/>
    </source>
</evidence>
<feature type="domain" description="Protein FecR C-terminal" evidence="3">
    <location>
        <begin position="211"/>
        <end position="267"/>
    </location>
</feature>
<dbReference type="STRING" id="742727.HMPREF9447_00700"/>
<dbReference type="Pfam" id="PF04773">
    <property type="entry name" value="FecR"/>
    <property type="match status" value="1"/>
</dbReference>
<proteinExistence type="predicted"/>
<sequence>MKEIEKKCLDFVLRYYKFRRFDTNKAIRRFEERTTQVRANYRPYWYSGVAATILLFVAFSFYFYNTGSKDDWTRLASGDSIETFLLPDSTAVTLFPKSTVTYQSSDFRNKRHINMTGKVFFAVTKDAKHPFEVYGQLSRVTVLGTRFQVSESSQESNVYVVSGKVLFAAKEQQEGVILTEGMEATLTYGKQKPEVVAPGSINQTAWATKTFLFDNTPISEVLSELSAFYHIQLTTDDTGKSLNGEFTTNSLDEIIDLIENVLQIKIQKR</sequence>
<keyword evidence="1" id="KW-0812">Transmembrane</keyword>
<dbReference type="EMBL" id="ADLF01000002">
    <property type="protein sequence ID" value="EKU92250.1"/>
    <property type="molecule type" value="Genomic_DNA"/>
</dbReference>
<protein>
    <submittedName>
        <fullName evidence="4">Uncharacterized protein</fullName>
    </submittedName>
</protein>
<organism evidence="4 5">
    <name type="scientific">Bacteroides oleiciplenus YIT 12058</name>
    <dbReference type="NCBI Taxonomy" id="742727"/>
    <lineage>
        <taxon>Bacteria</taxon>
        <taxon>Pseudomonadati</taxon>
        <taxon>Bacteroidota</taxon>
        <taxon>Bacteroidia</taxon>
        <taxon>Bacteroidales</taxon>
        <taxon>Bacteroidaceae</taxon>
        <taxon>Bacteroides</taxon>
    </lineage>
</organism>
<dbReference type="PANTHER" id="PTHR30273:SF2">
    <property type="entry name" value="PROTEIN FECR"/>
    <property type="match status" value="1"/>
</dbReference>
<keyword evidence="1" id="KW-1133">Transmembrane helix</keyword>
<feature type="transmembrane region" description="Helical" evidence="1">
    <location>
        <begin position="44"/>
        <end position="64"/>
    </location>
</feature>
<dbReference type="InterPro" id="IPR032508">
    <property type="entry name" value="FecR_C"/>
</dbReference>
<gene>
    <name evidence="4" type="ORF">HMPREF9447_00700</name>
</gene>
<dbReference type="InterPro" id="IPR006860">
    <property type="entry name" value="FecR"/>
</dbReference>
<dbReference type="GO" id="GO:0016989">
    <property type="term" value="F:sigma factor antagonist activity"/>
    <property type="evidence" value="ECO:0007669"/>
    <property type="project" value="TreeGrafter"/>
</dbReference>
<keyword evidence="1" id="KW-0472">Membrane</keyword>
<feature type="domain" description="FecR protein" evidence="2">
    <location>
        <begin position="78"/>
        <end position="165"/>
    </location>
</feature>
<dbReference type="HOGENOM" id="CLU_050192_2_2_10"/>
<dbReference type="Gene3D" id="3.55.50.30">
    <property type="match status" value="1"/>
</dbReference>
<dbReference type="AlphaFoldDB" id="K9ESU6"/>
<dbReference type="OrthoDB" id="1083045at2"/>
<dbReference type="RefSeq" id="WP_009128097.1">
    <property type="nucleotide sequence ID" value="NZ_JH992940.1"/>
</dbReference>
<reference evidence="4 5" key="1">
    <citation type="submission" date="2012-09" db="EMBL/GenBank/DDBJ databases">
        <title>The Genome Sequence of Bacteroides oleiciplenus YIT 12058.</title>
        <authorList>
            <consortium name="The Broad Institute Genome Sequencing Platform"/>
            <person name="Earl A."/>
            <person name="Ward D."/>
            <person name="Feldgarden M."/>
            <person name="Gevers D."/>
            <person name="Morotomi M."/>
            <person name="Walker B."/>
            <person name="Young S.K."/>
            <person name="Zeng Q."/>
            <person name="Gargeya S."/>
            <person name="Fitzgerald M."/>
            <person name="Haas B."/>
            <person name="Abouelleil A."/>
            <person name="Alvarado L."/>
            <person name="Arachchi H.M."/>
            <person name="Berlin A.M."/>
            <person name="Chapman S.B."/>
            <person name="Goldberg J."/>
            <person name="Griggs A."/>
            <person name="Gujja S."/>
            <person name="Hansen M."/>
            <person name="Howarth C."/>
            <person name="Imamovic A."/>
            <person name="Larimer J."/>
            <person name="McCowen C."/>
            <person name="Montmayeur A."/>
            <person name="Murphy C."/>
            <person name="Neiman D."/>
            <person name="Pearson M."/>
            <person name="Priest M."/>
            <person name="Roberts A."/>
            <person name="Saif S."/>
            <person name="Shea T."/>
            <person name="Sisk P."/>
            <person name="Sykes S."/>
            <person name="Wortman J."/>
            <person name="Nusbaum C."/>
            <person name="Birren B."/>
        </authorList>
    </citation>
    <scope>NUCLEOTIDE SEQUENCE [LARGE SCALE GENOMIC DNA]</scope>
    <source>
        <strain evidence="4 5">YIT 12058</strain>
    </source>
</reference>
<dbReference type="InterPro" id="IPR012373">
    <property type="entry name" value="Ferrdict_sens_TM"/>
</dbReference>
<dbReference type="Gene3D" id="2.60.120.1440">
    <property type="match status" value="1"/>
</dbReference>
<evidence type="ECO:0000313" key="4">
    <source>
        <dbReference type="EMBL" id="EKU92250.1"/>
    </source>
</evidence>
<evidence type="ECO:0000259" key="2">
    <source>
        <dbReference type="Pfam" id="PF04773"/>
    </source>
</evidence>